<dbReference type="InterPro" id="IPR039418">
    <property type="entry name" value="LexA-like"/>
</dbReference>
<dbReference type="OrthoDB" id="3831186at2"/>
<dbReference type="SMART" id="SM00530">
    <property type="entry name" value="HTH_XRE"/>
    <property type="match status" value="1"/>
</dbReference>
<protein>
    <submittedName>
        <fullName evidence="5">Helix-turn-helix domain protein</fullName>
    </submittedName>
</protein>
<feature type="domain" description="HTH cro/C1-type" evidence="4">
    <location>
        <begin position="7"/>
        <end position="60"/>
    </location>
</feature>
<dbReference type="EMBL" id="CP012040">
    <property type="protein sequence ID" value="AKP49569.1"/>
    <property type="molecule type" value="Genomic_DNA"/>
</dbReference>
<dbReference type="KEGG" id="camu:CA2015_0085"/>
<dbReference type="PROSITE" id="PS50943">
    <property type="entry name" value="HTH_CROC1"/>
    <property type="match status" value="1"/>
</dbReference>
<evidence type="ECO:0000313" key="6">
    <source>
        <dbReference type="Proteomes" id="UP000036520"/>
    </source>
</evidence>
<organism evidence="5 6">
    <name type="scientific">Cyclobacterium amurskyense</name>
    <dbReference type="NCBI Taxonomy" id="320787"/>
    <lineage>
        <taxon>Bacteria</taxon>
        <taxon>Pseudomonadati</taxon>
        <taxon>Bacteroidota</taxon>
        <taxon>Cytophagia</taxon>
        <taxon>Cytophagales</taxon>
        <taxon>Cyclobacteriaceae</taxon>
        <taxon>Cyclobacterium</taxon>
    </lineage>
</organism>
<sequence>MYLHSNIKLLRKRKGITQSIMSESLNISRSKLAGYELSISPPLDTLVKICEYLEVSVDLILKENLEKYPAHKLREVLETSRYLKGRDLRILTTTVDAQGRELIEVVSQKAKASYLAGFSDPDFIGDLPRFHLPFLPQDKKYRVFQVDGDSMEPIPDGAWIICEYIDDWTAIRDGEKYVIVTEQDGVTFKLTYNQLSNKKQLLLCSSNPLYPPFEVKAEAVREVWKYRMMMV</sequence>
<dbReference type="CDD" id="cd00093">
    <property type="entry name" value="HTH_XRE"/>
    <property type="match status" value="1"/>
</dbReference>
<dbReference type="STRING" id="320787.CA2015_0085"/>
<keyword evidence="3" id="KW-0804">Transcription</keyword>
<dbReference type="AlphaFoldDB" id="A0A0H4P643"/>
<evidence type="ECO:0000313" key="5">
    <source>
        <dbReference type="EMBL" id="AKP49569.1"/>
    </source>
</evidence>
<dbReference type="Pfam" id="PF00717">
    <property type="entry name" value="Peptidase_S24"/>
    <property type="match status" value="1"/>
</dbReference>
<dbReference type="PANTHER" id="PTHR40661:SF3">
    <property type="entry name" value="FELS-1 PROPHAGE TRANSCRIPTIONAL REGULATOR"/>
    <property type="match status" value="1"/>
</dbReference>
<dbReference type="RefSeq" id="WP_048640099.1">
    <property type="nucleotide sequence ID" value="NZ_CAXBGM010000003.1"/>
</dbReference>
<dbReference type="CDD" id="cd06529">
    <property type="entry name" value="S24_LexA-like"/>
    <property type="match status" value="1"/>
</dbReference>
<dbReference type="InterPro" id="IPR001387">
    <property type="entry name" value="Cro/C1-type_HTH"/>
</dbReference>
<dbReference type="PANTHER" id="PTHR40661">
    <property type="match status" value="1"/>
</dbReference>
<reference evidence="5 6" key="1">
    <citation type="submission" date="2015-07" db="EMBL/GenBank/DDBJ databases">
        <authorList>
            <person name="Kim K.M."/>
        </authorList>
    </citation>
    <scope>NUCLEOTIDE SEQUENCE [LARGE SCALE GENOMIC DNA]</scope>
    <source>
        <strain evidence="5 6">KCTC 12363</strain>
    </source>
</reference>
<dbReference type="InterPro" id="IPR036286">
    <property type="entry name" value="LexA/Signal_pep-like_sf"/>
</dbReference>
<dbReference type="SUPFAM" id="SSF47413">
    <property type="entry name" value="lambda repressor-like DNA-binding domains"/>
    <property type="match status" value="1"/>
</dbReference>
<proteinExistence type="predicted"/>
<evidence type="ECO:0000256" key="3">
    <source>
        <dbReference type="ARBA" id="ARBA00023163"/>
    </source>
</evidence>
<dbReference type="Pfam" id="PF01381">
    <property type="entry name" value="HTH_3"/>
    <property type="match status" value="1"/>
</dbReference>
<dbReference type="SUPFAM" id="SSF51306">
    <property type="entry name" value="LexA/Signal peptidase"/>
    <property type="match status" value="1"/>
</dbReference>
<keyword evidence="6" id="KW-1185">Reference proteome</keyword>
<dbReference type="Gene3D" id="1.10.260.40">
    <property type="entry name" value="lambda repressor-like DNA-binding domains"/>
    <property type="match status" value="1"/>
</dbReference>
<dbReference type="Gene3D" id="2.10.109.10">
    <property type="entry name" value="Umud Fragment, subunit A"/>
    <property type="match status" value="1"/>
</dbReference>
<evidence type="ECO:0000256" key="2">
    <source>
        <dbReference type="ARBA" id="ARBA00023125"/>
    </source>
</evidence>
<dbReference type="GO" id="GO:0003677">
    <property type="term" value="F:DNA binding"/>
    <property type="evidence" value="ECO:0007669"/>
    <property type="project" value="UniProtKB-KW"/>
</dbReference>
<dbReference type="InterPro" id="IPR010982">
    <property type="entry name" value="Lambda_DNA-bd_dom_sf"/>
</dbReference>
<name>A0A0H4P643_9BACT</name>
<evidence type="ECO:0000256" key="1">
    <source>
        <dbReference type="ARBA" id="ARBA00023015"/>
    </source>
</evidence>
<keyword evidence="1" id="KW-0805">Transcription regulation</keyword>
<evidence type="ECO:0000259" key="4">
    <source>
        <dbReference type="PROSITE" id="PS50943"/>
    </source>
</evidence>
<dbReference type="Proteomes" id="UP000036520">
    <property type="component" value="Chromosome"/>
</dbReference>
<accession>A0A0H4P643</accession>
<gene>
    <name evidence="5" type="ORF">CA2015_0085</name>
</gene>
<keyword evidence="2" id="KW-0238">DNA-binding</keyword>
<dbReference type="InterPro" id="IPR015927">
    <property type="entry name" value="Peptidase_S24_S26A/B/C"/>
</dbReference>